<evidence type="ECO:0000313" key="7">
    <source>
        <dbReference type="EMBL" id="CEJ07918.1"/>
    </source>
</evidence>
<feature type="transmembrane region" description="Helical" evidence="5">
    <location>
        <begin position="132"/>
        <end position="153"/>
    </location>
</feature>
<dbReference type="PANTHER" id="PTHR33514:SF13">
    <property type="entry name" value="PROTEIN ABCI12, CHLOROPLASTIC"/>
    <property type="match status" value="1"/>
</dbReference>
<dbReference type="EMBL" id="LR746496">
    <property type="protein sequence ID" value="CAA7600396.1"/>
    <property type="molecule type" value="Genomic_DNA"/>
</dbReference>
<proteinExistence type="predicted"/>
<feature type="transmembrane region" description="Helical" evidence="5">
    <location>
        <begin position="14"/>
        <end position="35"/>
    </location>
</feature>
<dbReference type="Proteomes" id="UP001071230">
    <property type="component" value="Unassembled WGS sequence"/>
</dbReference>
<protein>
    <submittedName>
        <fullName evidence="6">ABC/ECF transporter, transmembrane component</fullName>
    </submittedName>
    <submittedName>
        <fullName evidence="7">Cobalt transport protein</fullName>
    </submittedName>
</protein>
<accession>A0A8S0XAU2</accession>
<keyword evidence="2 5" id="KW-0812">Transmembrane</keyword>
<dbReference type="Pfam" id="PF02361">
    <property type="entry name" value="CbiQ"/>
    <property type="match status" value="1"/>
</dbReference>
<evidence type="ECO:0000256" key="4">
    <source>
        <dbReference type="ARBA" id="ARBA00023136"/>
    </source>
</evidence>
<dbReference type="InterPro" id="IPR003339">
    <property type="entry name" value="ABC/ECF_trnsptr_transmembrane"/>
</dbReference>
<keyword evidence="8" id="KW-1185">Reference proteome</keyword>
<dbReference type="AlphaFoldDB" id="A0A8S0XAU2"/>
<gene>
    <name evidence="6" type="ORF">DEACI_1049</name>
    <name evidence="7" type="ORF">DEACI_2390</name>
</gene>
<dbReference type="KEGG" id="aacx:DEACI_1049"/>
<sequence length="319" mass="35240">MLSFFTQTILGRTIVGYLLMFVVPLILPVVFVKLVGFRGLRHLFSYEPKETPIHRLDPRFKIIYPVVIGILSIVLNWNYVLALLGLTLIPWILLRPTRNRVRVTLTMAFTPVIGMIWSQGLFYVIPGESHLLFAFPWTISWFGTPGLSGAGLLHGLHEAGRMLVPASASLIVLLSTKPSEIIWAFAKFNLPPVAGFAFTVALRFVPQMFERVALLQKAMEVRGYSLKAPAWRQPAEWPGYLGRVLASIPALSAALLVGSLRTTSVMAMVADARAFGSHRARTTLREHQMNSSDRFAWGALALLTVTVAGLVGLHIGGRA</sequence>
<feature type="transmembrane region" description="Helical" evidence="5">
    <location>
        <begin position="295"/>
        <end position="316"/>
    </location>
</feature>
<evidence type="ECO:0000256" key="3">
    <source>
        <dbReference type="ARBA" id="ARBA00022989"/>
    </source>
</evidence>
<feature type="transmembrane region" description="Helical" evidence="5">
    <location>
        <begin position="62"/>
        <end position="93"/>
    </location>
</feature>
<evidence type="ECO:0000313" key="6">
    <source>
        <dbReference type="EMBL" id="CAA7600396.1"/>
    </source>
</evidence>
<dbReference type="EMBL" id="CDGJ01000068">
    <property type="protein sequence ID" value="CEJ07918.1"/>
    <property type="molecule type" value="Genomic_DNA"/>
</dbReference>
<comment type="subcellular location">
    <subcellularLocation>
        <location evidence="1">Membrane</location>
        <topology evidence="1">Multi-pass membrane protein</topology>
    </subcellularLocation>
</comment>
<organism evidence="6">
    <name type="scientific">Acididesulfobacillus acetoxydans</name>
    <dbReference type="NCBI Taxonomy" id="1561005"/>
    <lineage>
        <taxon>Bacteria</taxon>
        <taxon>Bacillati</taxon>
        <taxon>Bacillota</taxon>
        <taxon>Clostridia</taxon>
        <taxon>Eubacteriales</taxon>
        <taxon>Peptococcaceae</taxon>
        <taxon>Acididesulfobacillus</taxon>
    </lineage>
</organism>
<evidence type="ECO:0000313" key="8">
    <source>
        <dbReference type="Proteomes" id="UP001071230"/>
    </source>
</evidence>
<evidence type="ECO:0000256" key="1">
    <source>
        <dbReference type="ARBA" id="ARBA00004141"/>
    </source>
</evidence>
<dbReference type="GO" id="GO:0005886">
    <property type="term" value="C:plasma membrane"/>
    <property type="evidence" value="ECO:0007669"/>
    <property type="project" value="TreeGrafter"/>
</dbReference>
<reference evidence="6" key="2">
    <citation type="submission" date="2020-01" db="EMBL/GenBank/DDBJ databases">
        <authorList>
            <person name="Hornung B."/>
        </authorList>
    </citation>
    <scope>NUCLEOTIDE SEQUENCE</scope>
    <source>
        <strain evidence="6">PacBioINE</strain>
    </source>
</reference>
<evidence type="ECO:0000256" key="2">
    <source>
        <dbReference type="ARBA" id="ARBA00022692"/>
    </source>
</evidence>
<dbReference type="Proteomes" id="UP000836597">
    <property type="component" value="Chromosome"/>
</dbReference>
<reference evidence="7" key="1">
    <citation type="submission" date="2014-11" db="EMBL/GenBank/DDBJ databases">
        <authorList>
            <person name="Hornung B.V."/>
        </authorList>
    </citation>
    <scope>NUCLEOTIDE SEQUENCE</scope>
    <source>
        <strain evidence="7">INE</strain>
    </source>
</reference>
<keyword evidence="4 5" id="KW-0472">Membrane</keyword>
<feature type="transmembrane region" description="Helical" evidence="5">
    <location>
        <begin position="105"/>
        <end position="125"/>
    </location>
</feature>
<name>A0A8S0XAU2_9FIRM</name>
<dbReference type="CDD" id="cd16914">
    <property type="entry name" value="EcfT"/>
    <property type="match status" value="1"/>
</dbReference>
<evidence type="ECO:0000256" key="5">
    <source>
        <dbReference type="SAM" id="Phobius"/>
    </source>
</evidence>
<dbReference type="RefSeq" id="WP_240984078.1">
    <property type="nucleotide sequence ID" value="NZ_CDGJ01000068.1"/>
</dbReference>
<dbReference type="PANTHER" id="PTHR33514">
    <property type="entry name" value="PROTEIN ABCI12, CHLOROPLASTIC"/>
    <property type="match status" value="1"/>
</dbReference>
<keyword evidence="3 5" id="KW-1133">Transmembrane helix</keyword>